<keyword evidence="3" id="KW-1185">Reference proteome</keyword>
<dbReference type="PANTHER" id="PTHR34009">
    <property type="entry name" value="PROTEIN STAR"/>
    <property type="match status" value="1"/>
</dbReference>
<dbReference type="PANTHER" id="PTHR34009:SF2">
    <property type="entry name" value="PROTEIN STAR"/>
    <property type="match status" value="1"/>
</dbReference>
<proteinExistence type="predicted"/>
<dbReference type="GO" id="GO:0016197">
    <property type="term" value="P:endosomal transport"/>
    <property type="evidence" value="ECO:0007669"/>
    <property type="project" value="TreeGrafter"/>
</dbReference>
<comment type="caution">
    <text evidence="2">The sequence shown here is derived from an EMBL/GenBank/DDBJ whole genome shotgun (WGS) entry which is preliminary data.</text>
</comment>
<dbReference type="AlphaFoldDB" id="A0A8J1UET7"/>
<evidence type="ECO:0000259" key="1">
    <source>
        <dbReference type="Pfam" id="PF05050"/>
    </source>
</evidence>
<evidence type="ECO:0000313" key="3">
    <source>
        <dbReference type="Proteomes" id="UP000749559"/>
    </source>
</evidence>
<protein>
    <recommendedName>
        <fullName evidence="1">Methyltransferase FkbM domain-containing protein</fullName>
    </recommendedName>
</protein>
<dbReference type="Pfam" id="PF05050">
    <property type="entry name" value="Methyltransf_21"/>
    <property type="match status" value="1"/>
</dbReference>
<name>A0A8J1UET7_OWEFU</name>
<evidence type="ECO:0000313" key="2">
    <source>
        <dbReference type="EMBL" id="CAH1773031.1"/>
    </source>
</evidence>
<dbReference type="GO" id="GO:0031902">
    <property type="term" value="C:late endosome membrane"/>
    <property type="evidence" value="ECO:0007669"/>
    <property type="project" value="TreeGrafter"/>
</dbReference>
<dbReference type="Gene3D" id="3.40.50.150">
    <property type="entry name" value="Vaccinia Virus protein VP39"/>
    <property type="match status" value="1"/>
</dbReference>
<dbReference type="InterPro" id="IPR006342">
    <property type="entry name" value="FkbM_mtfrase"/>
</dbReference>
<feature type="domain" description="Methyltransferase FkbM" evidence="1">
    <location>
        <begin position="112"/>
        <end position="271"/>
    </location>
</feature>
<dbReference type="EMBL" id="CAIIXF020000001">
    <property type="protein sequence ID" value="CAH1773031.1"/>
    <property type="molecule type" value="Genomic_DNA"/>
</dbReference>
<dbReference type="SUPFAM" id="SSF53335">
    <property type="entry name" value="S-adenosyl-L-methionine-dependent methyltransferases"/>
    <property type="match status" value="1"/>
</dbReference>
<feature type="non-terminal residue" evidence="2">
    <location>
        <position position="307"/>
    </location>
</feature>
<reference evidence="2" key="1">
    <citation type="submission" date="2022-03" db="EMBL/GenBank/DDBJ databases">
        <authorList>
            <person name="Martin C."/>
        </authorList>
    </citation>
    <scope>NUCLEOTIDE SEQUENCE</scope>
</reference>
<dbReference type="Proteomes" id="UP000749559">
    <property type="component" value="Unassembled WGS sequence"/>
</dbReference>
<dbReference type="OrthoDB" id="6352234at2759"/>
<dbReference type="GO" id="GO:0005794">
    <property type="term" value="C:Golgi apparatus"/>
    <property type="evidence" value="ECO:0007669"/>
    <property type="project" value="TreeGrafter"/>
</dbReference>
<dbReference type="GO" id="GO:0005886">
    <property type="term" value="C:plasma membrane"/>
    <property type="evidence" value="ECO:0007669"/>
    <property type="project" value="TreeGrafter"/>
</dbReference>
<sequence>VTRWKNFWASFSKFYVYILTLTMVLLLIRLFNYKEHLKNNGIVEGEHQVSETNLFDPSDGQLVEYIRENWIHSPSVDVLDISEPLDHDFSQFGQSKVIDKLLNAKTRGFFIECGAMNGKDLSNTLYFERFRKWTGILVEPHPESFSDLIKLKRNAYAANILLCPSNEQRKLPFIYQSMRPGYSALKDINMMRDDDIVNAYKLQIQCFTVYTLLRAVGTKYVDYFSLDVEGAEMAVLKTIPFDKVYIKVFTIEFKFNDGHVKDTRKSLERLTEFRQFFKQTGLYKEVGIIPENLKGQLGHDVIFERID</sequence>
<gene>
    <name evidence="2" type="ORF">OFUS_LOCUS680</name>
</gene>
<dbReference type="GO" id="GO:0006888">
    <property type="term" value="P:endoplasmic reticulum to Golgi vesicle-mediated transport"/>
    <property type="evidence" value="ECO:0007669"/>
    <property type="project" value="TreeGrafter"/>
</dbReference>
<organism evidence="2 3">
    <name type="scientific">Owenia fusiformis</name>
    <name type="common">Polychaete worm</name>
    <dbReference type="NCBI Taxonomy" id="6347"/>
    <lineage>
        <taxon>Eukaryota</taxon>
        <taxon>Metazoa</taxon>
        <taxon>Spiralia</taxon>
        <taxon>Lophotrochozoa</taxon>
        <taxon>Annelida</taxon>
        <taxon>Polychaeta</taxon>
        <taxon>Sedentaria</taxon>
        <taxon>Canalipalpata</taxon>
        <taxon>Sabellida</taxon>
        <taxon>Oweniida</taxon>
        <taxon>Oweniidae</taxon>
        <taxon>Owenia</taxon>
    </lineage>
</organism>
<dbReference type="InterPro" id="IPR053202">
    <property type="entry name" value="EGF_Rcpt_Signaling_Reg"/>
</dbReference>
<accession>A0A8J1UET7</accession>
<dbReference type="InterPro" id="IPR029063">
    <property type="entry name" value="SAM-dependent_MTases_sf"/>
</dbReference>
<dbReference type="GO" id="GO:0005789">
    <property type="term" value="C:endoplasmic reticulum membrane"/>
    <property type="evidence" value="ECO:0007669"/>
    <property type="project" value="TreeGrafter"/>
</dbReference>